<sequence length="610" mass="71231">MYPLDGKELIYECIRCKQISDTESKYCENCISKNNEERYGRCKECNEIITGKNWCQTCNSKRFQQNFDKWTSGNDDIDKFIQNTQLSAKNCCQILEWIPYNRFNKPVFIAEGGFGKVHKATWKDGYISHWDTGKNQWSRLNKSKLVAIKSLSKSQNITMEFINEITIHLKIHRVKSPLQVIRCYGISLHPETKNYIMVMNYAEKGNLQNYLNKKRKKIKYKIGKWPQVNLDLNLQMWKSRFDILFSISSGLLKIHGKRLIHRDLHIGNIVCDSIPCITDMGLCKPANYNELESKEDKFGVISYLAPEILRGGNYTQASDIYSLGIIIYVVISESPPYKNIAHDLLFALNICDGLRPEFYIKVPQLILHLIKRCLDADPLKRPDIRELARTFHGWREEYNKYYIKNEENQEELTRTELIEQIEEAEKINKSLLNNSSMTNKKHPGAIYKSIPFNFENLSEPKNSDDYYKSYENISSKKYSETIPIGQELKQNFLVIHLIKRCLDANPLNRPTANEIKEILDQWSFKFDSQTEPQEQIEEAEEINNNLPTTVYTSGLLNNFPEPKNSDDYYDEQNDNIISEKFSESLQIDFSQLKISDADETKRNFSKLAYL</sequence>
<evidence type="ECO:0000256" key="1">
    <source>
        <dbReference type="SAM" id="Coils"/>
    </source>
</evidence>
<evidence type="ECO:0000313" key="4">
    <source>
        <dbReference type="Proteomes" id="UP000232722"/>
    </source>
</evidence>
<dbReference type="Proteomes" id="UP000232722">
    <property type="component" value="Unassembled WGS sequence"/>
</dbReference>
<protein>
    <submittedName>
        <fullName evidence="3">Kinase-like protein</fullName>
    </submittedName>
</protein>
<feature type="domain" description="Protein kinase" evidence="2">
    <location>
        <begin position="103"/>
        <end position="395"/>
    </location>
</feature>
<dbReference type="InterPro" id="IPR051681">
    <property type="entry name" value="Ser/Thr_Kinases-Pseudokinases"/>
</dbReference>
<evidence type="ECO:0000313" key="3">
    <source>
        <dbReference type="EMBL" id="PKC07059.1"/>
    </source>
</evidence>
<name>A0A2N0PJR9_9GLOM</name>
<dbReference type="Pfam" id="PF07714">
    <property type="entry name" value="PK_Tyr_Ser-Thr"/>
    <property type="match status" value="1"/>
</dbReference>
<reference evidence="3 4" key="2">
    <citation type="submission" date="2017-09" db="EMBL/GenBank/DDBJ databases">
        <title>Extensive intraspecific genome diversity in a model arbuscular mycorrhizal fungus.</title>
        <authorList>
            <person name="Chen E.C."/>
            <person name="Morin E."/>
            <person name="Beaudet D."/>
            <person name="Noel J."/>
            <person name="Ndikumana S."/>
            <person name="Charron P."/>
            <person name="St-Onge C."/>
            <person name="Giorgi J."/>
            <person name="Grigoriev I.V."/>
            <person name="Roux C."/>
            <person name="Martin F.M."/>
            <person name="Corradi N."/>
        </authorList>
    </citation>
    <scope>NUCLEOTIDE SEQUENCE [LARGE SCALE GENOMIC DNA]</scope>
    <source>
        <strain evidence="3 4">A5</strain>
    </source>
</reference>
<dbReference type="VEuPathDB" id="FungiDB:RhiirFUN_000232"/>
<proteinExistence type="predicted"/>
<accession>A0A2N0PJR9</accession>
<dbReference type="GO" id="GO:0005524">
    <property type="term" value="F:ATP binding"/>
    <property type="evidence" value="ECO:0007669"/>
    <property type="project" value="InterPro"/>
</dbReference>
<dbReference type="PANTHER" id="PTHR44329">
    <property type="entry name" value="SERINE/THREONINE-PROTEIN KINASE TNNI3K-RELATED"/>
    <property type="match status" value="1"/>
</dbReference>
<keyword evidence="3" id="KW-0418">Kinase</keyword>
<dbReference type="EMBL" id="LLXJ01000684">
    <property type="protein sequence ID" value="PKC07059.1"/>
    <property type="molecule type" value="Genomic_DNA"/>
</dbReference>
<dbReference type="PROSITE" id="PS50011">
    <property type="entry name" value="PROTEIN_KINASE_DOM"/>
    <property type="match status" value="1"/>
</dbReference>
<dbReference type="InterPro" id="IPR000719">
    <property type="entry name" value="Prot_kinase_dom"/>
</dbReference>
<dbReference type="VEuPathDB" id="FungiDB:RhiirA1_466032"/>
<dbReference type="VEuPathDB" id="FungiDB:RhiirFUN_000275"/>
<dbReference type="GO" id="GO:0004674">
    <property type="term" value="F:protein serine/threonine kinase activity"/>
    <property type="evidence" value="ECO:0007669"/>
    <property type="project" value="TreeGrafter"/>
</dbReference>
<keyword evidence="1" id="KW-0175">Coiled coil</keyword>
<reference evidence="3 4" key="1">
    <citation type="submission" date="2016-04" db="EMBL/GenBank/DDBJ databases">
        <title>Genome analyses suggest a sexual origin of heterokaryosis in a supposedly ancient asexual fungus.</title>
        <authorList>
            <person name="Ropars J."/>
            <person name="Sedzielewska K."/>
            <person name="Noel J."/>
            <person name="Charron P."/>
            <person name="Farinelli L."/>
            <person name="Marton T."/>
            <person name="Kruger M."/>
            <person name="Pelin A."/>
            <person name="Brachmann A."/>
            <person name="Corradi N."/>
        </authorList>
    </citation>
    <scope>NUCLEOTIDE SEQUENCE [LARGE SCALE GENOMIC DNA]</scope>
    <source>
        <strain evidence="3 4">A5</strain>
    </source>
</reference>
<comment type="caution">
    <text evidence="3">The sequence shown here is derived from an EMBL/GenBank/DDBJ whole genome shotgun (WGS) entry which is preliminary data.</text>
</comment>
<dbReference type="AlphaFoldDB" id="A0A2N0PJR9"/>
<dbReference type="InterPro" id="IPR001245">
    <property type="entry name" value="Ser-Thr/Tyr_kinase_cat_dom"/>
</dbReference>
<keyword evidence="3" id="KW-0808">Transferase</keyword>
<gene>
    <name evidence="3" type="ORF">RhiirA5_500930</name>
</gene>
<dbReference type="InterPro" id="IPR011009">
    <property type="entry name" value="Kinase-like_dom_sf"/>
</dbReference>
<dbReference type="VEuPathDB" id="FungiDB:RhiirA1_534134"/>
<dbReference type="Gene3D" id="1.10.510.10">
    <property type="entry name" value="Transferase(Phosphotransferase) domain 1"/>
    <property type="match status" value="2"/>
</dbReference>
<dbReference type="VEuPathDB" id="FungiDB:FUN_021718"/>
<organism evidence="3 4">
    <name type="scientific">Rhizophagus irregularis</name>
    <dbReference type="NCBI Taxonomy" id="588596"/>
    <lineage>
        <taxon>Eukaryota</taxon>
        <taxon>Fungi</taxon>
        <taxon>Fungi incertae sedis</taxon>
        <taxon>Mucoromycota</taxon>
        <taxon>Glomeromycotina</taxon>
        <taxon>Glomeromycetes</taxon>
        <taxon>Glomerales</taxon>
        <taxon>Glomeraceae</taxon>
        <taxon>Rhizophagus</taxon>
    </lineage>
</organism>
<dbReference type="SUPFAM" id="SSF56112">
    <property type="entry name" value="Protein kinase-like (PK-like)"/>
    <property type="match status" value="2"/>
</dbReference>
<evidence type="ECO:0000259" key="2">
    <source>
        <dbReference type="PROSITE" id="PS50011"/>
    </source>
</evidence>
<feature type="coiled-coil region" evidence="1">
    <location>
        <begin position="407"/>
        <end position="434"/>
    </location>
</feature>
<dbReference type="VEuPathDB" id="FungiDB:FUN_020936"/>